<feature type="binding site" evidence="2">
    <location>
        <position position="422"/>
    </location>
    <ligand>
        <name>Zn(2+)</name>
        <dbReference type="ChEBI" id="CHEBI:29105"/>
        <note>catalytic</note>
    </ligand>
</feature>
<keyword evidence="2" id="KW-0862">Zinc</keyword>
<dbReference type="PANTHER" id="PTHR45726:SF3">
    <property type="entry name" value="LEUKOTRIENE A-4 HYDROLASE"/>
    <property type="match status" value="1"/>
</dbReference>
<dbReference type="RefSeq" id="WP_237382412.1">
    <property type="nucleotide sequence ID" value="NZ_CP071793.1"/>
</dbReference>
<evidence type="ECO:0000256" key="2">
    <source>
        <dbReference type="PIRSR" id="PIRSR634015-3"/>
    </source>
</evidence>
<dbReference type="Pfam" id="PF01433">
    <property type="entry name" value="Peptidase_M1"/>
    <property type="match status" value="1"/>
</dbReference>
<dbReference type="InterPro" id="IPR014782">
    <property type="entry name" value="Peptidase_M1_dom"/>
</dbReference>
<comment type="cofactor">
    <cofactor evidence="2">
        <name>Zn(2+)</name>
        <dbReference type="ChEBI" id="CHEBI:29105"/>
    </cofactor>
    <text evidence="2">Binds 1 zinc ion per subunit.</text>
</comment>
<protein>
    <submittedName>
        <fullName evidence="4">M1 family metallopeptidase</fullName>
    </submittedName>
</protein>
<keyword evidence="5" id="KW-1185">Reference proteome</keyword>
<dbReference type="InterPro" id="IPR027268">
    <property type="entry name" value="Peptidase_M4/M1_CTD_sf"/>
</dbReference>
<dbReference type="GO" id="GO:0008237">
    <property type="term" value="F:metallopeptidase activity"/>
    <property type="evidence" value="ECO:0007669"/>
    <property type="project" value="InterPro"/>
</dbReference>
<feature type="active site" description="Proton donor" evidence="1">
    <location>
        <position position="488"/>
    </location>
</feature>
<feature type="binding site" evidence="2">
    <location>
        <position position="403"/>
    </location>
    <ligand>
        <name>Zn(2+)</name>
        <dbReference type="ChEBI" id="CHEBI:29105"/>
        <note>catalytic</note>
    </ligand>
</feature>
<sequence>MAFLIDPPRSSSLRPARRKRAIAIALALICAILPLSGQDPDASPLSPRIANYRIDVALDAENHSLKGRQFLLWHNQTEFPTSELQFHLYMNAFRNNLSTYMKESGMRSLGEDPGAWGHIDVTEIRVQPVPPRVTLEERDGLVEEVRPVISHFDQPPTAADMPDVTDRMSFIWPDDGNVHDRTVMRIPLAEPLAPGEYVWVYCTFDLQLPDPAHDRTGALDDYFLVAQWFPKIGVFENGAWNCHQFHANSEFYADFGVYEVDMTVPAHFVLGASGVEVEVRHNNDGTRTHAYRAEDVHDFAWTTSPDFEVHHDKLGDISLRLLIQKEHAYQAQRHLDVVRKGLARIQELLGPYPYAQLTVVDPKPGAGATGGMEYPTLITAGTSYGTPSRIRLMEATIVHELAHQYFYGLLASNEFTEVWLDEGFTTYLECRVMKDVYGSKGSTIDLWDLRVNELDVRRRGFILQPGGDPMLLPVWTYNSVRSYVINAYNKPALALTTLEHYLGTEVMDDLLRTYVERFKFRHPKSEDFVALAGEVSGQDLGWFFDQLLHTNRVLDYTVIRVRSRPAPKPAGRDSEAVTLETGKYTNEVTVQRLGDFVFPVKVQFMYEDGATEIEHWAGDEPWKKFTFDSEQRLTAARVDPDNQIPMDANLVNNSRRRLPDPEPAEREATRWLMRFQLLLELFAW</sequence>
<evidence type="ECO:0000259" key="3">
    <source>
        <dbReference type="Pfam" id="PF01433"/>
    </source>
</evidence>
<dbReference type="CDD" id="cd09604">
    <property type="entry name" value="M1_APN_like"/>
    <property type="match status" value="1"/>
</dbReference>
<dbReference type="EMBL" id="CP071793">
    <property type="protein sequence ID" value="QTD52303.1"/>
    <property type="molecule type" value="Genomic_DNA"/>
</dbReference>
<proteinExistence type="predicted"/>
<dbReference type="GO" id="GO:0008270">
    <property type="term" value="F:zinc ion binding"/>
    <property type="evidence" value="ECO:0007669"/>
    <property type="project" value="InterPro"/>
</dbReference>
<reference evidence="4" key="1">
    <citation type="submission" date="2021-03" db="EMBL/GenBank/DDBJ databases">
        <title>Acanthopleuribacteraceae sp. M133.</title>
        <authorList>
            <person name="Wang G."/>
        </authorList>
    </citation>
    <scope>NUCLEOTIDE SEQUENCE</scope>
    <source>
        <strain evidence="4">M133</strain>
    </source>
</reference>
<dbReference type="Proteomes" id="UP000663929">
    <property type="component" value="Chromosome"/>
</dbReference>
<feature type="active site" description="Proton acceptor" evidence="1">
    <location>
        <position position="400"/>
    </location>
</feature>
<feature type="domain" description="Peptidase M1 membrane alanine aminopeptidase" evidence="3">
    <location>
        <begin position="351"/>
        <end position="546"/>
    </location>
</feature>
<dbReference type="AlphaFoldDB" id="A0A8A4TS11"/>
<organism evidence="4 5">
    <name type="scientific">Sulfidibacter corallicola</name>
    <dbReference type="NCBI Taxonomy" id="2818388"/>
    <lineage>
        <taxon>Bacteria</taxon>
        <taxon>Pseudomonadati</taxon>
        <taxon>Acidobacteriota</taxon>
        <taxon>Holophagae</taxon>
        <taxon>Acanthopleuribacterales</taxon>
        <taxon>Acanthopleuribacteraceae</taxon>
        <taxon>Sulfidibacter</taxon>
    </lineage>
</organism>
<evidence type="ECO:0000313" key="5">
    <source>
        <dbReference type="Proteomes" id="UP000663929"/>
    </source>
</evidence>
<dbReference type="SUPFAM" id="SSF55486">
    <property type="entry name" value="Metalloproteases ('zincins'), catalytic domain"/>
    <property type="match status" value="1"/>
</dbReference>
<evidence type="ECO:0000256" key="1">
    <source>
        <dbReference type="PIRSR" id="PIRSR634015-1"/>
    </source>
</evidence>
<dbReference type="PANTHER" id="PTHR45726">
    <property type="entry name" value="LEUKOTRIENE A-4 HYDROLASE"/>
    <property type="match status" value="1"/>
</dbReference>
<name>A0A8A4TS11_SULCO</name>
<dbReference type="KEGG" id="scor:J3U87_07495"/>
<evidence type="ECO:0000313" key="4">
    <source>
        <dbReference type="EMBL" id="QTD52303.1"/>
    </source>
</evidence>
<dbReference type="Gene3D" id="1.10.390.10">
    <property type="entry name" value="Neutral Protease Domain 2"/>
    <property type="match status" value="1"/>
</dbReference>
<gene>
    <name evidence="4" type="ORF">J3U87_07495</name>
</gene>
<feature type="binding site" evidence="2">
    <location>
        <position position="399"/>
    </location>
    <ligand>
        <name>Zn(2+)</name>
        <dbReference type="ChEBI" id="CHEBI:29105"/>
        <note>catalytic</note>
    </ligand>
</feature>
<dbReference type="InterPro" id="IPR034015">
    <property type="entry name" value="M1_LTA4H"/>
</dbReference>
<accession>A0A8A4TS11</accession>
<keyword evidence="2" id="KW-0479">Metal-binding</keyword>